<dbReference type="eggNOG" id="COG2513">
    <property type="taxonomic scope" value="Bacteria"/>
</dbReference>
<dbReference type="AlphaFoldDB" id="A0A0A0JGH9"/>
<organism evidence="1 2">
    <name type="scientific">Knoellia subterranea KCTC 19937</name>
    <dbReference type="NCBI Taxonomy" id="1385521"/>
    <lineage>
        <taxon>Bacteria</taxon>
        <taxon>Bacillati</taxon>
        <taxon>Actinomycetota</taxon>
        <taxon>Actinomycetes</taxon>
        <taxon>Micrococcales</taxon>
        <taxon>Intrasporangiaceae</taxon>
        <taxon>Knoellia</taxon>
    </lineage>
</organism>
<dbReference type="SUPFAM" id="SSF51621">
    <property type="entry name" value="Phosphoenolpyruvate/pyruvate domain"/>
    <property type="match status" value="1"/>
</dbReference>
<dbReference type="Proteomes" id="UP000030011">
    <property type="component" value="Unassembled WGS sequence"/>
</dbReference>
<dbReference type="EMBL" id="AVPK01000013">
    <property type="protein sequence ID" value="KGN36248.1"/>
    <property type="molecule type" value="Genomic_DNA"/>
</dbReference>
<sequence>MSLPTTFRSLHDSDFFVLPNAFDAGSAKRLAEAGFAAIATTSHGHAATLGKSDLEVTRDEMVEHVALLASVVDVPINVDSADCYPHDDGGVARTVELLAVAGASGLSIEDYDPQARAMVPLDEAVARVAAVVEEAGQHGIVVTARCESVLYGFDDDPVARLAAYRDAGADVLYAPLVNDEERLAAIVALGRPVNVLAAGDHPAPDRLRELGVRRFSTGGALTQVAYDAAVSYAKSLT</sequence>
<proteinExistence type="predicted"/>
<dbReference type="InterPro" id="IPR039556">
    <property type="entry name" value="ICL/PEPM"/>
</dbReference>
<accession>A0A0A0JGH9</accession>
<dbReference type="InterPro" id="IPR015813">
    <property type="entry name" value="Pyrv/PenolPyrv_kinase-like_dom"/>
</dbReference>
<dbReference type="PANTHER" id="PTHR42905:SF16">
    <property type="entry name" value="CARBOXYPHOSPHONOENOLPYRUVATE PHOSPHONOMUTASE-LIKE PROTEIN (AFU_ORTHOLOGUE AFUA_5G07230)"/>
    <property type="match status" value="1"/>
</dbReference>
<dbReference type="PANTHER" id="PTHR42905">
    <property type="entry name" value="PHOSPHOENOLPYRUVATE CARBOXYLASE"/>
    <property type="match status" value="1"/>
</dbReference>
<dbReference type="RefSeq" id="WP_035907111.1">
    <property type="nucleotide sequence ID" value="NZ_AVPK01000013.1"/>
</dbReference>
<dbReference type="Pfam" id="PF13714">
    <property type="entry name" value="PEP_mutase"/>
    <property type="match status" value="1"/>
</dbReference>
<gene>
    <name evidence="1" type="ORF">N803_05140</name>
</gene>
<evidence type="ECO:0000313" key="1">
    <source>
        <dbReference type="EMBL" id="KGN36248.1"/>
    </source>
</evidence>
<dbReference type="InterPro" id="IPR040442">
    <property type="entry name" value="Pyrv_kinase-like_dom_sf"/>
</dbReference>
<keyword evidence="2" id="KW-1185">Reference proteome</keyword>
<keyword evidence="1" id="KW-0456">Lyase</keyword>
<reference evidence="1 2" key="1">
    <citation type="submission" date="2013-08" db="EMBL/GenBank/DDBJ databases">
        <title>The genome sequence of Knoellia subterranea.</title>
        <authorList>
            <person name="Zhu W."/>
            <person name="Wang G."/>
        </authorList>
    </citation>
    <scope>NUCLEOTIDE SEQUENCE [LARGE SCALE GENOMIC DNA]</scope>
    <source>
        <strain evidence="1 2">KCTC 19937</strain>
    </source>
</reference>
<dbReference type="OrthoDB" id="9780430at2"/>
<dbReference type="Gene3D" id="3.20.20.60">
    <property type="entry name" value="Phosphoenolpyruvate-binding domains"/>
    <property type="match status" value="1"/>
</dbReference>
<name>A0A0A0JGH9_9MICO</name>
<comment type="caution">
    <text evidence="1">The sequence shown here is derived from an EMBL/GenBank/DDBJ whole genome shotgun (WGS) entry which is preliminary data.</text>
</comment>
<protein>
    <submittedName>
        <fullName evidence="1">2-methylisocitrate lyase</fullName>
    </submittedName>
</protein>
<dbReference type="CDD" id="cd00377">
    <property type="entry name" value="ICL_PEPM"/>
    <property type="match status" value="1"/>
</dbReference>
<dbReference type="GO" id="GO:0016829">
    <property type="term" value="F:lyase activity"/>
    <property type="evidence" value="ECO:0007669"/>
    <property type="project" value="UniProtKB-KW"/>
</dbReference>
<dbReference type="STRING" id="1385521.N803_05140"/>
<evidence type="ECO:0000313" key="2">
    <source>
        <dbReference type="Proteomes" id="UP000030011"/>
    </source>
</evidence>